<dbReference type="Pfam" id="PF10090">
    <property type="entry name" value="HPTransfase"/>
    <property type="match status" value="1"/>
</dbReference>
<dbReference type="EMBL" id="UOEE01000155">
    <property type="protein sequence ID" value="VAV92942.1"/>
    <property type="molecule type" value="Genomic_DNA"/>
</dbReference>
<keyword evidence="2" id="KW-0418">Kinase</keyword>
<dbReference type="InterPro" id="IPR036890">
    <property type="entry name" value="HATPase_C_sf"/>
</dbReference>
<gene>
    <name evidence="2" type="ORF">MNBD_ALPHA06-1840</name>
</gene>
<dbReference type="AlphaFoldDB" id="A0A3B0RMN0"/>
<protein>
    <submittedName>
        <fullName evidence="2">Signal transduction histidine kinase</fullName>
    </submittedName>
</protein>
<evidence type="ECO:0000313" key="2">
    <source>
        <dbReference type="EMBL" id="VAV92942.1"/>
    </source>
</evidence>
<feature type="domain" description="Histidine phosphotransferase ChpT C-terminal" evidence="1">
    <location>
        <begin position="87"/>
        <end position="205"/>
    </location>
</feature>
<dbReference type="Gene3D" id="3.30.565.10">
    <property type="entry name" value="Histidine kinase-like ATPase, C-terminal domain"/>
    <property type="match status" value="1"/>
</dbReference>
<dbReference type="InterPro" id="IPR018762">
    <property type="entry name" value="ChpT_C"/>
</dbReference>
<dbReference type="Gene3D" id="1.10.287.130">
    <property type="match status" value="1"/>
</dbReference>
<proteinExistence type="predicted"/>
<keyword evidence="2" id="KW-0808">Transferase</keyword>
<reference evidence="2" key="1">
    <citation type="submission" date="2018-06" db="EMBL/GenBank/DDBJ databases">
        <authorList>
            <person name="Zhirakovskaya E."/>
        </authorList>
    </citation>
    <scope>NUCLEOTIDE SEQUENCE</scope>
</reference>
<dbReference type="GO" id="GO:0016301">
    <property type="term" value="F:kinase activity"/>
    <property type="evidence" value="ECO:0007669"/>
    <property type="project" value="UniProtKB-KW"/>
</dbReference>
<accession>A0A3B0RMN0</accession>
<name>A0A3B0RMN0_9ZZZZ</name>
<sequence>MTSGTLLTELPATDLAALLCARICHDLVSPVSALGTALDVLDDEDASDMHDEAMDLIRASSIQAAAKLEFSRLAFGAGTSAPGQVATRELKRLIDGMFSNAKADIIWRVSAPSLSKPAARVLLNLVMLGVAAAPRGGEVSVEAASAARIRVHVHGDRARLFPIIADALEGIEPKDGFDGRSIQPYYAGLIARSLGGRAEARANGENIEFICLTSVEQISEPHATAV</sequence>
<organism evidence="2">
    <name type="scientific">hydrothermal vent metagenome</name>
    <dbReference type="NCBI Taxonomy" id="652676"/>
    <lineage>
        <taxon>unclassified sequences</taxon>
        <taxon>metagenomes</taxon>
        <taxon>ecological metagenomes</taxon>
    </lineage>
</organism>
<dbReference type="NCBIfam" id="NF046025">
    <property type="entry name" value="HisPtaseChptCaul"/>
    <property type="match status" value="1"/>
</dbReference>
<evidence type="ECO:0000259" key="1">
    <source>
        <dbReference type="Pfam" id="PF10090"/>
    </source>
</evidence>